<proteinExistence type="inferred from homology"/>
<keyword evidence="12 20" id="KW-0521">NADP</keyword>
<comment type="cofactor">
    <cofactor evidence="1 20">
        <name>FAD</name>
        <dbReference type="ChEBI" id="CHEBI:57692"/>
    </cofactor>
</comment>
<dbReference type="GO" id="GO:0071949">
    <property type="term" value="F:FAD binding"/>
    <property type="evidence" value="ECO:0007669"/>
    <property type="project" value="InterPro"/>
</dbReference>
<dbReference type="KEGG" id="osg:BST96_18040"/>
<keyword evidence="23" id="KW-1185">Reference proteome</keyword>
<evidence type="ECO:0000313" key="22">
    <source>
        <dbReference type="EMBL" id="ARN75837.1"/>
    </source>
</evidence>
<comment type="pathway">
    <text evidence="4 20">Cell wall biogenesis; peptidoglycan biosynthesis.</text>
</comment>
<keyword evidence="13 20" id="KW-0133">Cell shape</keyword>
<dbReference type="EMBL" id="CP019343">
    <property type="protein sequence ID" value="ARN75837.1"/>
    <property type="molecule type" value="Genomic_DNA"/>
</dbReference>
<evidence type="ECO:0000256" key="1">
    <source>
        <dbReference type="ARBA" id="ARBA00001974"/>
    </source>
</evidence>
<organism evidence="22 23">
    <name type="scientific">Oceanicoccus sagamiensis</name>
    <dbReference type="NCBI Taxonomy" id="716816"/>
    <lineage>
        <taxon>Bacteria</taxon>
        <taxon>Pseudomonadati</taxon>
        <taxon>Pseudomonadota</taxon>
        <taxon>Gammaproteobacteria</taxon>
        <taxon>Cellvibrionales</taxon>
        <taxon>Spongiibacteraceae</taxon>
        <taxon>Oceanicoccus</taxon>
    </lineage>
</organism>
<dbReference type="Gene3D" id="3.90.78.10">
    <property type="entry name" value="UDP-N-acetylenolpyruvoylglucosamine reductase, C-terminal domain"/>
    <property type="match status" value="1"/>
</dbReference>
<dbReference type="AlphaFoldDB" id="A0A1X9NLX9"/>
<feature type="active site" description="Proton donor" evidence="20">
    <location>
        <position position="239"/>
    </location>
</feature>
<dbReference type="EC" id="1.3.1.98" evidence="6 20"/>
<keyword evidence="8 20" id="KW-0963">Cytoplasm</keyword>
<reference evidence="22 23" key="1">
    <citation type="submission" date="2016-11" db="EMBL/GenBank/DDBJ databases">
        <title>Trade-off between light-utilization and light-protection in marine flavobacteria.</title>
        <authorList>
            <person name="Kumagai Y."/>
        </authorList>
    </citation>
    <scope>NUCLEOTIDE SEQUENCE [LARGE SCALE GENOMIC DNA]</scope>
    <source>
        <strain evidence="22 23">NBRC 107125</strain>
    </source>
</reference>
<evidence type="ECO:0000256" key="18">
    <source>
        <dbReference type="ARBA" id="ARBA00031026"/>
    </source>
</evidence>
<protein>
    <recommendedName>
        <fullName evidence="7 20">UDP-N-acetylenolpyruvoylglucosamine reductase</fullName>
        <ecNumber evidence="6 20">1.3.1.98</ecNumber>
    </recommendedName>
    <alternativeName>
        <fullName evidence="18 20">UDP-N-acetylmuramate dehydrogenase</fullName>
    </alternativeName>
</protein>
<dbReference type="HAMAP" id="MF_00037">
    <property type="entry name" value="MurB"/>
    <property type="match status" value="1"/>
</dbReference>
<keyword evidence="10 20" id="KW-0285">Flavoprotein</keyword>
<dbReference type="PANTHER" id="PTHR21071:SF4">
    <property type="entry name" value="UDP-N-ACETYLENOLPYRUVOYLGLUCOSAMINE REDUCTASE"/>
    <property type="match status" value="1"/>
</dbReference>
<dbReference type="SUPFAM" id="SSF56176">
    <property type="entry name" value="FAD-binding/transporter-associated domain-like"/>
    <property type="match status" value="1"/>
</dbReference>
<name>A0A1X9NLX9_9GAMM</name>
<dbReference type="GO" id="GO:0071555">
    <property type="term" value="P:cell wall organization"/>
    <property type="evidence" value="ECO:0007669"/>
    <property type="project" value="UniProtKB-KW"/>
</dbReference>
<evidence type="ECO:0000256" key="12">
    <source>
        <dbReference type="ARBA" id="ARBA00022857"/>
    </source>
</evidence>
<dbReference type="GO" id="GO:0051301">
    <property type="term" value="P:cell division"/>
    <property type="evidence" value="ECO:0007669"/>
    <property type="project" value="UniProtKB-KW"/>
</dbReference>
<sequence length="339" mass="37372">MTLLLRQNADLQPLNTLAVPVRAKFLAEIHKPSDVIDALELAQINEWPVVFLGGGSNMLLTQDIDGLAMHCLLKGICAQQQGDTVLVTAQAGESWQGLVEYCLQQGYYGIENLSLIPGTVGAAPIQNIGAYGVELEQVFESVEGWDIEQQQWRTLSASDCQFSYRNSIFKQQLKQRFFISAVTLRLSLNDTPNLSYGVLQQHFKDLAIPSPSARQVAQAVIAIRQSKLPDPAVLANAGSFFKNPIISQQQQQQLSIDYPDMVCYPQPDGRVKVAAGWLLEQAGWKGKTIGPVGMHEQQALVLINYQQGDGQSVLALAEAITQDIAQRFAIHLEIEPQVY</sequence>
<dbReference type="GO" id="GO:0005829">
    <property type="term" value="C:cytosol"/>
    <property type="evidence" value="ECO:0007669"/>
    <property type="project" value="TreeGrafter"/>
</dbReference>
<dbReference type="NCBIfam" id="NF000755">
    <property type="entry name" value="PRK00046.1"/>
    <property type="match status" value="1"/>
</dbReference>
<dbReference type="InterPro" id="IPR036635">
    <property type="entry name" value="MurB_C_sf"/>
</dbReference>
<dbReference type="UniPathway" id="UPA00219"/>
<evidence type="ECO:0000256" key="10">
    <source>
        <dbReference type="ARBA" id="ARBA00022630"/>
    </source>
</evidence>
<dbReference type="Pfam" id="PF01565">
    <property type="entry name" value="FAD_binding_4"/>
    <property type="match status" value="1"/>
</dbReference>
<evidence type="ECO:0000256" key="5">
    <source>
        <dbReference type="ARBA" id="ARBA00010485"/>
    </source>
</evidence>
<dbReference type="PANTHER" id="PTHR21071">
    <property type="entry name" value="UDP-N-ACETYLENOLPYRUVOYLGLUCOSAMINE REDUCTASE"/>
    <property type="match status" value="1"/>
</dbReference>
<dbReference type="GO" id="GO:0009252">
    <property type="term" value="P:peptidoglycan biosynthetic process"/>
    <property type="evidence" value="ECO:0007669"/>
    <property type="project" value="UniProtKB-UniRule"/>
</dbReference>
<keyword evidence="9 20" id="KW-0132">Cell division</keyword>
<keyword evidence="14 20" id="KW-0573">Peptidoglycan synthesis</keyword>
<dbReference type="InterPro" id="IPR011601">
    <property type="entry name" value="MurB_C"/>
</dbReference>
<dbReference type="SUPFAM" id="SSF56194">
    <property type="entry name" value="Uridine diphospho-N-Acetylenolpyruvylglucosamine reductase, MurB, C-terminal domain"/>
    <property type="match status" value="1"/>
</dbReference>
<dbReference type="Gene3D" id="3.30.43.10">
    <property type="entry name" value="Uridine Diphospho-n-acetylenolpyruvylglucosamine Reductase, domain 2"/>
    <property type="match status" value="1"/>
</dbReference>
<dbReference type="RefSeq" id="WP_085760030.1">
    <property type="nucleotide sequence ID" value="NZ_CP019343.1"/>
</dbReference>
<keyword evidence="11 20" id="KW-0274">FAD</keyword>
<evidence type="ECO:0000256" key="6">
    <source>
        <dbReference type="ARBA" id="ARBA00012518"/>
    </source>
</evidence>
<dbReference type="InterPro" id="IPR016167">
    <property type="entry name" value="FAD-bd_PCMH_sub1"/>
</dbReference>
<keyword evidence="17 20" id="KW-0961">Cell wall biogenesis/degradation</keyword>
<dbReference type="STRING" id="716816.BST96_18040"/>
<evidence type="ECO:0000256" key="14">
    <source>
        <dbReference type="ARBA" id="ARBA00022984"/>
    </source>
</evidence>
<evidence type="ECO:0000256" key="3">
    <source>
        <dbReference type="ARBA" id="ARBA00004496"/>
    </source>
</evidence>
<dbReference type="InterPro" id="IPR036318">
    <property type="entry name" value="FAD-bd_PCMH-like_sf"/>
</dbReference>
<accession>A0A1X9NLX9</accession>
<evidence type="ECO:0000256" key="9">
    <source>
        <dbReference type="ARBA" id="ARBA00022618"/>
    </source>
</evidence>
<dbReference type="InterPro" id="IPR006094">
    <property type="entry name" value="Oxid_FAD_bind_N"/>
</dbReference>
<gene>
    <name evidence="20" type="primary">murB</name>
    <name evidence="22" type="ORF">BST96_18040</name>
</gene>
<evidence type="ECO:0000256" key="19">
    <source>
        <dbReference type="ARBA" id="ARBA00048914"/>
    </source>
</evidence>
<dbReference type="GO" id="GO:0008762">
    <property type="term" value="F:UDP-N-acetylmuramate dehydrogenase activity"/>
    <property type="evidence" value="ECO:0007669"/>
    <property type="project" value="UniProtKB-UniRule"/>
</dbReference>
<evidence type="ECO:0000256" key="16">
    <source>
        <dbReference type="ARBA" id="ARBA00023306"/>
    </source>
</evidence>
<dbReference type="GO" id="GO:0008360">
    <property type="term" value="P:regulation of cell shape"/>
    <property type="evidence" value="ECO:0007669"/>
    <property type="project" value="UniProtKB-KW"/>
</dbReference>
<dbReference type="Pfam" id="PF02873">
    <property type="entry name" value="MurB_C"/>
    <property type="match status" value="1"/>
</dbReference>
<evidence type="ECO:0000256" key="11">
    <source>
        <dbReference type="ARBA" id="ARBA00022827"/>
    </source>
</evidence>
<comment type="catalytic activity">
    <reaction evidence="19 20">
        <text>UDP-N-acetyl-alpha-D-muramate + NADP(+) = UDP-N-acetyl-3-O-(1-carboxyvinyl)-alpha-D-glucosamine + NADPH + H(+)</text>
        <dbReference type="Rhea" id="RHEA:12248"/>
        <dbReference type="ChEBI" id="CHEBI:15378"/>
        <dbReference type="ChEBI" id="CHEBI:57783"/>
        <dbReference type="ChEBI" id="CHEBI:58349"/>
        <dbReference type="ChEBI" id="CHEBI:68483"/>
        <dbReference type="ChEBI" id="CHEBI:70757"/>
        <dbReference type="EC" id="1.3.1.98"/>
    </reaction>
</comment>
<feature type="active site" evidence="20">
    <location>
        <position position="335"/>
    </location>
</feature>
<dbReference type="Proteomes" id="UP000193450">
    <property type="component" value="Chromosome"/>
</dbReference>
<dbReference type="InterPro" id="IPR003170">
    <property type="entry name" value="MurB"/>
</dbReference>
<keyword evidence="15 20" id="KW-0560">Oxidoreductase</keyword>
<dbReference type="NCBIfam" id="TIGR00179">
    <property type="entry name" value="murB"/>
    <property type="match status" value="1"/>
</dbReference>
<dbReference type="Gene3D" id="3.30.465.10">
    <property type="match status" value="1"/>
</dbReference>
<feature type="active site" evidence="20">
    <location>
        <position position="165"/>
    </location>
</feature>
<comment type="similarity">
    <text evidence="5 20">Belongs to the MurB family.</text>
</comment>
<dbReference type="InterPro" id="IPR016169">
    <property type="entry name" value="FAD-bd_PCMH_sub2"/>
</dbReference>
<evidence type="ECO:0000256" key="7">
    <source>
        <dbReference type="ARBA" id="ARBA00015188"/>
    </source>
</evidence>
<evidence type="ECO:0000259" key="21">
    <source>
        <dbReference type="PROSITE" id="PS51387"/>
    </source>
</evidence>
<evidence type="ECO:0000256" key="13">
    <source>
        <dbReference type="ARBA" id="ARBA00022960"/>
    </source>
</evidence>
<evidence type="ECO:0000256" key="2">
    <source>
        <dbReference type="ARBA" id="ARBA00003921"/>
    </source>
</evidence>
<feature type="domain" description="FAD-binding PCMH-type" evidence="21">
    <location>
        <begin position="18"/>
        <end position="189"/>
    </location>
</feature>
<evidence type="ECO:0000256" key="4">
    <source>
        <dbReference type="ARBA" id="ARBA00004752"/>
    </source>
</evidence>
<comment type="function">
    <text evidence="2 20">Cell wall formation.</text>
</comment>
<dbReference type="PROSITE" id="PS51387">
    <property type="entry name" value="FAD_PCMH"/>
    <property type="match status" value="1"/>
</dbReference>
<evidence type="ECO:0000313" key="23">
    <source>
        <dbReference type="Proteomes" id="UP000193450"/>
    </source>
</evidence>
<dbReference type="OrthoDB" id="9804753at2"/>
<dbReference type="InterPro" id="IPR016166">
    <property type="entry name" value="FAD-bd_PCMH"/>
</dbReference>
<evidence type="ECO:0000256" key="8">
    <source>
        <dbReference type="ARBA" id="ARBA00022490"/>
    </source>
</evidence>
<evidence type="ECO:0000256" key="17">
    <source>
        <dbReference type="ARBA" id="ARBA00023316"/>
    </source>
</evidence>
<evidence type="ECO:0000256" key="15">
    <source>
        <dbReference type="ARBA" id="ARBA00023002"/>
    </source>
</evidence>
<evidence type="ECO:0000256" key="20">
    <source>
        <dbReference type="HAMAP-Rule" id="MF_00037"/>
    </source>
</evidence>
<comment type="subcellular location">
    <subcellularLocation>
        <location evidence="3 20">Cytoplasm</location>
    </subcellularLocation>
</comment>
<keyword evidence="16 20" id="KW-0131">Cell cycle</keyword>